<reference evidence="1" key="1">
    <citation type="submission" date="2020-01" db="EMBL/GenBank/DDBJ databases">
        <title>Development of genomics and gene disruption for Polysphondylium violaceum indicates a role for the polyketide synthase stlB in stalk morphogenesis.</title>
        <authorList>
            <person name="Narita B."/>
            <person name="Kawabe Y."/>
            <person name="Kin K."/>
            <person name="Saito T."/>
            <person name="Gibbs R."/>
            <person name="Kuspa A."/>
            <person name="Muzny D."/>
            <person name="Queller D."/>
            <person name="Richards S."/>
            <person name="Strassman J."/>
            <person name="Sucgang R."/>
            <person name="Worley K."/>
            <person name="Schaap P."/>
        </authorList>
    </citation>
    <scope>NUCLEOTIDE SEQUENCE</scope>
    <source>
        <strain evidence="1">QSvi11</strain>
    </source>
</reference>
<keyword evidence="2" id="KW-1185">Reference proteome</keyword>
<gene>
    <name evidence="1" type="ORF">CYY_009709</name>
</gene>
<evidence type="ECO:0000313" key="1">
    <source>
        <dbReference type="EMBL" id="KAF2068969.1"/>
    </source>
</evidence>
<dbReference type="Proteomes" id="UP000695562">
    <property type="component" value="Unassembled WGS sequence"/>
</dbReference>
<name>A0A8J4V2P2_9MYCE</name>
<sequence>MVWGNQLHSHLYKAKLAITILQVEYNPSGDQLAVHYRNCSLYILTRTSKSYNYISTFTLINQCRIALSINLTPVLQAMLSRSMTSSNHSLR</sequence>
<evidence type="ECO:0000313" key="2">
    <source>
        <dbReference type="Proteomes" id="UP000695562"/>
    </source>
</evidence>
<protein>
    <submittedName>
        <fullName evidence="1">Uncharacterized protein</fullName>
    </submittedName>
</protein>
<comment type="caution">
    <text evidence="1">The sequence shown here is derived from an EMBL/GenBank/DDBJ whole genome shotgun (WGS) entry which is preliminary data.</text>
</comment>
<dbReference type="EMBL" id="AJWJ01000785">
    <property type="protein sequence ID" value="KAF2068969.1"/>
    <property type="molecule type" value="Genomic_DNA"/>
</dbReference>
<dbReference type="AlphaFoldDB" id="A0A8J4V2P2"/>
<organism evidence="1 2">
    <name type="scientific">Polysphondylium violaceum</name>
    <dbReference type="NCBI Taxonomy" id="133409"/>
    <lineage>
        <taxon>Eukaryota</taxon>
        <taxon>Amoebozoa</taxon>
        <taxon>Evosea</taxon>
        <taxon>Eumycetozoa</taxon>
        <taxon>Dictyostelia</taxon>
        <taxon>Dictyosteliales</taxon>
        <taxon>Dictyosteliaceae</taxon>
        <taxon>Polysphondylium</taxon>
    </lineage>
</organism>
<accession>A0A8J4V2P2</accession>
<proteinExistence type="predicted"/>